<keyword evidence="2" id="KW-1185">Reference proteome</keyword>
<reference evidence="1 2" key="1">
    <citation type="submission" date="2016-02" db="EMBL/GenBank/DDBJ databases">
        <authorList>
            <person name="Wen L."/>
            <person name="He K."/>
            <person name="Yang H."/>
        </authorList>
    </citation>
    <scope>NUCLEOTIDE SEQUENCE [LARGE SCALE GENOMIC DNA]</scope>
    <source>
        <strain evidence="1 2">TSA40</strain>
    </source>
</reference>
<sequence length="155" mass="16933">MELILWRHAEAETGGPGTPDAARELTEKGRRQARKMAEWLNRILPDDCRILSSPAMRTVQTVEALGRKFKTDRALATDASAEGILQAAGWPDAEGTVLVVGHQPTLGYVASLLVAGEEQEWHLRKGSICWIASKADDEGDMPYLKAVLGADLVNR</sequence>
<gene>
    <name evidence="1" type="ORF">AYR66_26695</name>
</gene>
<dbReference type="InterPro" id="IPR029033">
    <property type="entry name" value="His_PPase_superfam"/>
</dbReference>
<dbReference type="Pfam" id="PF00300">
    <property type="entry name" value="His_Phos_1"/>
    <property type="match status" value="1"/>
</dbReference>
<dbReference type="OrthoDB" id="9814783at2"/>
<dbReference type="AlphaFoldDB" id="A0A254TIV3"/>
<dbReference type="Gene3D" id="3.40.50.1240">
    <property type="entry name" value="Phosphoglycerate mutase-like"/>
    <property type="match status" value="1"/>
</dbReference>
<dbReference type="SUPFAM" id="SSF53254">
    <property type="entry name" value="Phosphoglycerate mutase-like"/>
    <property type="match status" value="1"/>
</dbReference>
<proteinExistence type="predicted"/>
<evidence type="ECO:0000313" key="2">
    <source>
        <dbReference type="Proteomes" id="UP000197535"/>
    </source>
</evidence>
<dbReference type="CDD" id="cd07040">
    <property type="entry name" value="HP"/>
    <property type="match status" value="1"/>
</dbReference>
<comment type="caution">
    <text evidence="1">The sequence shown here is derived from an EMBL/GenBank/DDBJ whole genome shotgun (WGS) entry which is preliminary data.</text>
</comment>
<evidence type="ECO:0000313" key="1">
    <source>
        <dbReference type="EMBL" id="OWW22559.1"/>
    </source>
</evidence>
<dbReference type="InterPro" id="IPR013078">
    <property type="entry name" value="His_Pase_superF_clade-1"/>
</dbReference>
<organism evidence="1 2">
    <name type="scientific">Noviherbaspirillum denitrificans</name>
    <dbReference type="NCBI Taxonomy" id="1968433"/>
    <lineage>
        <taxon>Bacteria</taxon>
        <taxon>Pseudomonadati</taxon>
        <taxon>Pseudomonadota</taxon>
        <taxon>Betaproteobacteria</taxon>
        <taxon>Burkholderiales</taxon>
        <taxon>Oxalobacteraceae</taxon>
        <taxon>Noviherbaspirillum</taxon>
    </lineage>
</organism>
<accession>A0A254TIV3</accession>
<dbReference type="RefSeq" id="WP_088709374.1">
    <property type="nucleotide sequence ID" value="NZ_LSTO01000001.1"/>
</dbReference>
<protein>
    <submittedName>
        <fullName evidence="1">Histidine phosphatase family protein</fullName>
    </submittedName>
</protein>
<dbReference type="Proteomes" id="UP000197535">
    <property type="component" value="Unassembled WGS sequence"/>
</dbReference>
<dbReference type="EMBL" id="LSTO01000001">
    <property type="protein sequence ID" value="OWW22559.1"/>
    <property type="molecule type" value="Genomic_DNA"/>
</dbReference>
<name>A0A254TIV3_9BURK</name>
<dbReference type="SMART" id="SM00855">
    <property type="entry name" value="PGAM"/>
    <property type="match status" value="1"/>
</dbReference>